<dbReference type="Pfam" id="PF09851">
    <property type="entry name" value="SHOCT"/>
    <property type="match status" value="1"/>
</dbReference>
<protein>
    <submittedName>
        <fullName evidence="3">DUF4429 domain-containing protein</fullName>
    </submittedName>
</protein>
<dbReference type="AlphaFoldDB" id="A0AB39HRI8"/>
<evidence type="ECO:0000259" key="1">
    <source>
        <dbReference type="Pfam" id="PF09851"/>
    </source>
</evidence>
<sequence>MQEKEYKTSLIKVLKERKVPIKSLTAIQLKEPRLTTGFLQFAYSGSNESKGGVVSAVKDENTILFTKKELNQAKELKALIEKLQNESKVPNISQTSAADELKKFKVLLDEGIVNEEEFQVKKKQLLGI</sequence>
<proteinExistence type="predicted"/>
<organism evidence="3">
    <name type="scientific">Ornithinibacillus sp. 4-3</name>
    <dbReference type="NCBI Taxonomy" id="3231488"/>
    <lineage>
        <taxon>Bacteria</taxon>
        <taxon>Bacillati</taxon>
        <taxon>Bacillota</taxon>
        <taxon>Bacilli</taxon>
        <taxon>Bacillales</taxon>
        <taxon>Bacillaceae</taxon>
        <taxon>Ornithinibacillus</taxon>
    </lineage>
</organism>
<dbReference type="RefSeq" id="WP_368653848.1">
    <property type="nucleotide sequence ID" value="NZ_CP162599.1"/>
</dbReference>
<dbReference type="InterPro" id="IPR018649">
    <property type="entry name" value="SHOCT"/>
</dbReference>
<dbReference type="InterPro" id="IPR027860">
    <property type="entry name" value="DUF4429"/>
</dbReference>
<name>A0AB39HRI8_9BACI</name>
<accession>A0AB39HRI8</accession>
<gene>
    <name evidence="3" type="ORF">AB4Y30_02010</name>
</gene>
<evidence type="ECO:0000259" key="2">
    <source>
        <dbReference type="Pfam" id="PF14472"/>
    </source>
</evidence>
<feature type="domain" description="DUF4429" evidence="2">
    <location>
        <begin position="9"/>
        <end position="80"/>
    </location>
</feature>
<feature type="domain" description="SHOCT" evidence="1">
    <location>
        <begin position="99"/>
        <end position="126"/>
    </location>
</feature>
<dbReference type="EMBL" id="CP162599">
    <property type="protein sequence ID" value="XDK33165.1"/>
    <property type="molecule type" value="Genomic_DNA"/>
</dbReference>
<evidence type="ECO:0000313" key="3">
    <source>
        <dbReference type="EMBL" id="XDK33165.1"/>
    </source>
</evidence>
<dbReference type="Pfam" id="PF14472">
    <property type="entry name" value="DUF4429"/>
    <property type="match status" value="1"/>
</dbReference>
<reference evidence="3" key="1">
    <citation type="submission" date="2024-07" db="EMBL/GenBank/DDBJ databases">
        <title>Halotolerant mesophilic bacterium Ornithinibacillus sp. 4-3, sp. nov., isolated from soil.</title>
        <authorList>
            <person name="Sidarenka A.V."/>
            <person name="Guliayeva D.E."/>
            <person name="Leanovich S.I."/>
            <person name="Hileuskaya K.S."/>
            <person name="Akhremchuk A.E."/>
            <person name="Sikolenko M.A."/>
            <person name="Valentovich L.N."/>
        </authorList>
    </citation>
    <scope>NUCLEOTIDE SEQUENCE</scope>
    <source>
        <strain evidence="3">4-3</strain>
    </source>
</reference>